<dbReference type="FunFam" id="3.10.50.40:FF:000006">
    <property type="entry name" value="Peptidyl-prolyl cis-trans isomerase"/>
    <property type="match status" value="1"/>
</dbReference>
<dbReference type="InterPro" id="IPR046357">
    <property type="entry name" value="PPIase_dom_sf"/>
</dbReference>
<reference evidence="9 10" key="1">
    <citation type="submission" date="2016-10" db="EMBL/GenBank/DDBJ databases">
        <authorList>
            <person name="de Groot N.N."/>
        </authorList>
    </citation>
    <scope>NUCLEOTIDE SEQUENCE [LARGE SCALE GENOMIC DNA]</scope>
    <source>
        <strain evidence="9 10">ATCC 43154</strain>
    </source>
</reference>
<dbReference type="PROSITE" id="PS50059">
    <property type="entry name" value="FKBP_PPIASE"/>
    <property type="match status" value="1"/>
</dbReference>
<dbReference type="Gene3D" id="3.10.50.40">
    <property type="match status" value="1"/>
</dbReference>
<accession>A0A1I4M8A7</accession>
<evidence type="ECO:0000256" key="5">
    <source>
        <dbReference type="ARBA" id="ARBA00056164"/>
    </source>
</evidence>
<name>A0A1I4M8A7_9BURK</name>
<dbReference type="PANTHER" id="PTHR43811">
    <property type="entry name" value="FKBP-TYPE PEPTIDYL-PROLYL CIS-TRANS ISOMERASE FKPA"/>
    <property type="match status" value="1"/>
</dbReference>
<dbReference type="Pfam" id="PF00254">
    <property type="entry name" value="FKBP_C"/>
    <property type="match status" value="1"/>
</dbReference>
<keyword evidence="10" id="KW-1185">Reference proteome</keyword>
<evidence type="ECO:0000256" key="1">
    <source>
        <dbReference type="ARBA" id="ARBA00000971"/>
    </source>
</evidence>
<dbReference type="Proteomes" id="UP000199470">
    <property type="component" value="Unassembled WGS sequence"/>
</dbReference>
<keyword evidence="4 6" id="KW-0413">Isomerase</keyword>
<gene>
    <name evidence="9" type="ORF">SAMN02982985_02307</name>
</gene>
<dbReference type="GO" id="GO:0003755">
    <property type="term" value="F:peptidyl-prolyl cis-trans isomerase activity"/>
    <property type="evidence" value="ECO:0007669"/>
    <property type="project" value="UniProtKB-UniRule"/>
</dbReference>
<evidence type="ECO:0000259" key="8">
    <source>
        <dbReference type="PROSITE" id="PS50059"/>
    </source>
</evidence>
<dbReference type="EMBL" id="FOTW01000010">
    <property type="protein sequence ID" value="SFL99366.1"/>
    <property type="molecule type" value="Genomic_DNA"/>
</dbReference>
<comment type="similarity">
    <text evidence="2 7">Belongs to the FKBP-type PPIase family.</text>
</comment>
<dbReference type="InterPro" id="IPR001179">
    <property type="entry name" value="PPIase_FKBP_dom"/>
</dbReference>
<evidence type="ECO:0000313" key="10">
    <source>
        <dbReference type="Proteomes" id="UP000199470"/>
    </source>
</evidence>
<dbReference type="AlphaFoldDB" id="A0A1I4M8A7"/>
<organism evidence="9 10">
    <name type="scientific">Rugamonas rubra</name>
    <dbReference type="NCBI Taxonomy" id="758825"/>
    <lineage>
        <taxon>Bacteria</taxon>
        <taxon>Pseudomonadati</taxon>
        <taxon>Pseudomonadota</taxon>
        <taxon>Betaproteobacteria</taxon>
        <taxon>Burkholderiales</taxon>
        <taxon>Oxalobacteraceae</taxon>
        <taxon>Telluria group</taxon>
        <taxon>Rugamonas</taxon>
    </lineage>
</organism>
<dbReference type="EC" id="5.2.1.8" evidence="7"/>
<evidence type="ECO:0000256" key="6">
    <source>
        <dbReference type="PROSITE-ProRule" id="PRU00277"/>
    </source>
</evidence>
<comment type="function">
    <text evidence="5">PPIases accelerate the folding of proteins.</text>
</comment>
<proteinExistence type="inferred from homology"/>
<comment type="catalytic activity">
    <reaction evidence="1 6 7">
        <text>[protein]-peptidylproline (omega=180) = [protein]-peptidylproline (omega=0)</text>
        <dbReference type="Rhea" id="RHEA:16237"/>
        <dbReference type="Rhea" id="RHEA-COMP:10747"/>
        <dbReference type="Rhea" id="RHEA-COMP:10748"/>
        <dbReference type="ChEBI" id="CHEBI:83833"/>
        <dbReference type="ChEBI" id="CHEBI:83834"/>
        <dbReference type="EC" id="5.2.1.8"/>
    </reaction>
</comment>
<dbReference type="STRING" id="758825.SAMN02982985_02307"/>
<evidence type="ECO:0000256" key="4">
    <source>
        <dbReference type="ARBA" id="ARBA00023235"/>
    </source>
</evidence>
<sequence length="118" mass="12470">MSTITTDSGLQYIEIAVGEGAEAKLGQNVTVHYTGWLRNDDGSKGPKFDSSKDRNDPFEFALGAGMVIRGWDEGVQGMKIGGTRQLIIPAELGYGSRGAGGVIPPNATLIFDVELLGV</sequence>
<keyword evidence="3 6" id="KW-0697">Rotamase</keyword>
<protein>
    <recommendedName>
        <fullName evidence="7">Peptidyl-prolyl cis-trans isomerase</fullName>
        <ecNumber evidence="7">5.2.1.8</ecNumber>
    </recommendedName>
</protein>
<feature type="domain" description="PPIase FKBP-type" evidence="8">
    <location>
        <begin position="26"/>
        <end position="118"/>
    </location>
</feature>
<dbReference type="SUPFAM" id="SSF54534">
    <property type="entry name" value="FKBP-like"/>
    <property type="match status" value="1"/>
</dbReference>
<evidence type="ECO:0000256" key="3">
    <source>
        <dbReference type="ARBA" id="ARBA00023110"/>
    </source>
</evidence>
<dbReference type="PANTHER" id="PTHR43811:SF19">
    <property type="entry name" value="39 KDA FK506-BINDING NUCLEAR PROTEIN"/>
    <property type="match status" value="1"/>
</dbReference>
<dbReference type="OrthoDB" id="280278at2"/>
<evidence type="ECO:0000256" key="7">
    <source>
        <dbReference type="RuleBase" id="RU003915"/>
    </source>
</evidence>
<evidence type="ECO:0000313" key="9">
    <source>
        <dbReference type="EMBL" id="SFL99366.1"/>
    </source>
</evidence>
<evidence type="ECO:0000256" key="2">
    <source>
        <dbReference type="ARBA" id="ARBA00006577"/>
    </source>
</evidence>
<dbReference type="RefSeq" id="WP_093387623.1">
    <property type="nucleotide sequence ID" value="NZ_FOTW01000010.1"/>
</dbReference>